<keyword evidence="1" id="KW-0732">Signal</keyword>
<feature type="signal peptide" evidence="1">
    <location>
        <begin position="1"/>
        <end position="17"/>
    </location>
</feature>
<protein>
    <submittedName>
        <fullName evidence="2">Uncharacterized protein</fullName>
    </submittedName>
</protein>
<keyword evidence="3" id="KW-1185">Reference proteome</keyword>
<proteinExistence type="predicted"/>
<dbReference type="Proteomes" id="UP001628179">
    <property type="component" value="Unassembled WGS sequence"/>
</dbReference>
<comment type="caution">
    <text evidence="2">The sequence shown here is derived from an EMBL/GenBank/DDBJ whole genome shotgun (WGS) entry which is preliminary data.</text>
</comment>
<gene>
    <name evidence="2" type="ORF">MFIFM68171_01821</name>
</gene>
<accession>A0ABQ0G1H9</accession>
<reference evidence="2 3" key="1">
    <citation type="submission" date="2024-09" db="EMBL/GenBank/DDBJ databases">
        <title>Itraconazole resistance in Madurella fahalii resulting from another homologue of gene encoding cytochrome P450 14-alpha sterol demethylase (CYP51).</title>
        <authorList>
            <person name="Yoshioka I."/>
            <person name="Fahal A.H."/>
            <person name="Kaneko S."/>
            <person name="Yaguchi T."/>
        </authorList>
    </citation>
    <scope>NUCLEOTIDE SEQUENCE [LARGE SCALE GENOMIC DNA]</scope>
    <source>
        <strain evidence="2 3">IFM 68171</strain>
    </source>
</reference>
<dbReference type="GeneID" id="98172566"/>
<evidence type="ECO:0000256" key="1">
    <source>
        <dbReference type="SAM" id="SignalP"/>
    </source>
</evidence>
<dbReference type="RefSeq" id="XP_070913344.1">
    <property type="nucleotide sequence ID" value="XM_071057243.1"/>
</dbReference>
<feature type="chain" id="PRO_5047242225" evidence="1">
    <location>
        <begin position="18"/>
        <end position="123"/>
    </location>
</feature>
<dbReference type="EMBL" id="BAAFSV010000001">
    <property type="protein sequence ID" value="GAB1311611.1"/>
    <property type="molecule type" value="Genomic_DNA"/>
</dbReference>
<sequence>MKFHAVLVALAASLAMAAPSPVEVANTAEAADVAGAANTAETADMAGAGVAAAAGGNFETQHDWFPPSQECRPGSYSCTWNNRGWRVCDWSGHWVFGGWCGWTQTCSYNWQNQSPYCVPRRIW</sequence>
<evidence type="ECO:0000313" key="2">
    <source>
        <dbReference type="EMBL" id="GAB1311611.1"/>
    </source>
</evidence>
<name>A0ABQ0G1H9_9PEZI</name>
<evidence type="ECO:0000313" key="3">
    <source>
        <dbReference type="Proteomes" id="UP001628179"/>
    </source>
</evidence>
<organism evidence="2 3">
    <name type="scientific">Madurella fahalii</name>
    <dbReference type="NCBI Taxonomy" id="1157608"/>
    <lineage>
        <taxon>Eukaryota</taxon>
        <taxon>Fungi</taxon>
        <taxon>Dikarya</taxon>
        <taxon>Ascomycota</taxon>
        <taxon>Pezizomycotina</taxon>
        <taxon>Sordariomycetes</taxon>
        <taxon>Sordariomycetidae</taxon>
        <taxon>Sordariales</taxon>
        <taxon>Sordariales incertae sedis</taxon>
        <taxon>Madurella</taxon>
    </lineage>
</organism>